<evidence type="ECO:0000259" key="9">
    <source>
        <dbReference type="PROSITE" id="PS51704"/>
    </source>
</evidence>
<evidence type="ECO:0000256" key="8">
    <source>
        <dbReference type="SAM" id="SignalP"/>
    </source>
</evidence>
<comment type="similarity">
    <text evidence="2">Belongs to the glycerophosphoryl diester phosphodiesterase family.</text>
</comment>
<feature type="chain" id="PRO_5021214994" description="GP-PDE domain-containing protein" evidence="8">
    <location>
        <begin position="18"/>
        <end position="296"/>
    </location>
</feature>
<keyword evidence="5" id="KW-1133">Transmembrane helix</keyword>
<keyword evidence="6" id="KW-0443">Lipid metabolism</keyword>
<feature type="signal peptide" evidence="8">
    <location>
        <begin position="1"/>
        <end position="17"/>
    </location>
</feature>
<gene>
    <name evidence="10" type="ORF">CcCBS67573_g07836</name>
</gene>
<dbReference type="InterPro" id="IPR030395">
    <property type="entry name" value="GP_PDE_dom"/>
</dbReference>
<accession>A0A507ERE7</accession>
<evidence type="ECO:0000256" key="1">
    <source>
        <dbReference type="ARBA" id="ARBA00004370"/>
    </source>
</evidence>
<evidence type="ECO:0000256" key="4">
    <source>
        <dbReference type="ARBA" id="ARBA00022801"/>
    </source>
</evidence>
<keyword evidence="11" id="KW-1185">Reference proteome</keyword>
<dbReference type="OrthoDB" id="1058301at2759"/>
<keyword evidence="3" id="KW-0812">Transmembrane</keyword>
<dbReference type="SUPFAM" id="SSF51695">
    <property type="entry name" value="PLC-like phosphodiesterases"/>
    <property type="match status" value="1"/>
</dbReference>
<proteinExistence type="inferred from homology"/>
<evidence type="ECO:0000256" key="5">
    <source>
        <dbReference type="ARBA" id="ARBA00022989"/>
    </source>
</evidence>
<dbReference type="Gene3D" id="3.20.20.190">
    <property type="entry name" value="Phosphatidylinositol (PI) phosphodiesterase"/>
    <property type="match status" value="1"/>
</dbReference>
<reference evidence="10 11" key="1">
    <citation type="journal article" date="2019" name="Sci. Rep.">
        <title>Comparative genomics of chytrid fungi reveal insights into the obligate biotrophic and pathogenic lifestyle of Synchytrium endobioticum.</title>
        <authorList>
            <person name="van de Vossenberg B.T.L.H."/>
            <person name="Warris S."/>
            <person name="Nguyen H.D.T."/>
            <person name="van Gent-Pelzer M.P.E."/>
            <person name="Joly D.L."/>
            <person name="van de Geest H.C."/>
            <person name="Bonants P.J.M."/>
            <person name="Smith D.S."/>
            <person name="Levesque C.A."/>
            <person name="van der Lee T.A.J."/>
        </authorList>
    </citation>
    <scope>NUCLEOTIDE SEQUENCE [LARGE SCALE GENOMIC DNA]</scope>
    <source>
        <strain evidence="10 11">CBS 675.73</strain>
    </source>
</reference>
<dbReference type="STRING" id="246404.A0A507ERE7"/>
<dbReference type="PANTHER" id="PTHR42758">
    <property type="entry name" value="PHOSPHATIDYLGLYCEROL PHOSPHOLIPASE C"/>
    <property type="match status" value="1"/>
</dbReference>
<sequence length="296" mass="33526">MLTAFLGLFGISPPAYASRVSAFGPSLHLMSHRGGSLEHIENTLTAFRHTSRLATASILEMDLAMTKDGHVVVFHDNDLVRMCAVNGRIEDLEWKDLPLLVVPPVLFGKVDLGSKEARRIPLFEDVLKACPGVPMTIDVKRGSEEMIIKVGKLIQKYKRERITLWGSFRDSQIQLCRKHFGDSIPTYFSRKRVLQSFILSFLGLTRWMSYKESALIIPNRWYLLRPKWFEDLNKVGIAVLVWGDKKDVGEGPGGGINTIEGFERIRKSGANGICTDNPTLLQEWLKDHPMVKMDRF</sequence>
<feature type="domain" description="GP-PDE" evidence="9">
    <location>
        <begin position="27"/>
        <end position="285"/>
    </location>
</feature>
<dbReference type="Proteomes" id="UP000320333">
    <property type="component" value="Unassembled WGS sequence"/>
</dbReference>
<protein>
    <recommendedName>
        <fullName evidence="9">GP-PDE domain-containing protein</fullName>
    </recommendedName>
</protein>
<name>A0A507ERE7_9FUNG</name>
<dbReference type="InterPro" id="IPR017946">
    <property type="entry name" value="PLC-like_Pdiesterase_TIM-brl"/>
</dbReference>
<keyword evidence="8" id="KW-0732">Signal</keyword>
<dbReference type="GO" id="GO:0034479">
    <property type="term" value="F:phosphatidylglycerol phospholipase C activity"/>
    <property type="evidence" value="ECO:0007669"/>
    <property type="project" value="TreeGrafter"/>
</dbReference>
<dbReference type="GO" id="GO:0046475">
    <property type="term" value="P:glycerophospholipid catabolic process"/>
    <property type="evidence" value="ECO:0007669"/>
    <property type="project" value="TreeGrafter"/>
</dbReference>
<evidence type="ECO:0000256" key="7">
    <source>
        <dbReference type="ARBA" id="ARBA00023136"/>
    </source>
</evidence>
<keyword evidence="4" id="KW-0378">Hydrolase</keyword>
<dbReference type="PROSITE" id="PS51704">
    <property type="entry name" value="GP_PDE"/>
    <property type="match status" value="1"/>
</dbReference>
<dbReference type="InterPro" id="IPR052271">
    <property type="entry name" value="GDPD-Related"/>
</dbReference>
<dbReference type="EMBL" id="QEAP01000442">
    <property type="protein sequence ID" value="TPX66412.1"/>
    <property type="molecule type" value="Genomic_DNA"/>
</dbReference>
<evidence type="ECO:0000313" key="11">
    <source>
        <dbReference type="Proteomes" id="UP000320333"/>
    </source>
</evidence>
<dbReference type="AlphaFoldDB" id="A0A507ERE7"/>
<evidence type="ECO:0000313" key="10">
    <source>
        <dbReference type="EMBL" id="TPX66412.1"/>
    </source>
</evidence>
<evidence type="ECO:0000256" key="6">
    <source>
        <dbReference type="ARBA" id="ARBA00023098"/>
    </source>
</evidence>
<organism evidence="10 11">
    <name type="scientific">Chytriomyces confervae</name>
    <dbReference type="NCBI Taxonomy" id="246404"/>
    <lineage>
        <taxon>Eukaryota</taxon>
        <taxon>Fungi</taxon>
        <taxon>Fungi incertae sedis</taxon>
        <taxon>Chytridiomycota</taxon>
        <taxon>Chytridiomycota incertae sedis</taxon>
        <taxon>Chytridiomycetes</taxon>
        <taxon>Chytridiales</taxon>
        <taxon>Chytriomycetaceae</taxon>
        <taxon>Chytriomyces</taxon>
    </lineage>
</organism>
<dbReference type="GO" id="GO:0016020">
    <property type="term" value="C:membrane"/>
    <property type="evidence" value="ECO:0007669"/>
    <property type="project" value="UniProtKB-SubCell"/>
</dbReference>
<comment type="caution">
    <text evidence="10">The sequence shown here is derived from an EMBL/GenBank/DDBJ whole genome shotgun (WGS) entry which is preliminary data.</text>
</comment>
<dbReference type="GO" id="GO:0005737">
    <property type="term" value="C:cytoplasm"/>
    <property type="evidence" value="ECO:0007669"/>
    <property type="project" value="UniProtKB-ARBA"/>
</dbReference>
<keyword evidence="7" id="KW-0472">Membrane</keyword>
<evidence type="ECO:0000256" key="3">
    <source>
        <dbReference type="ARBA" id="ARBA00022692"/>
    </source>
</evidence>
<comment type="subcellular location">
    <subcellularLocation>
        <location evidence="1">Membrane</location>
    </subcellularLocation>
</comment>
<dbReference type="Pfam" id="PF03009">
    <property type="entry name" value="GDPD"/>
    <property type="match status" value="1"/>
</dbReference>
<evidence type="ECO:0000256" key="2">
    <source>
        <dbReference type="ARBA" id="ARBA00007277"/>
    </source>
</evidence>
<dbReference type="PANTHER" id="PTHR42758:SF2">
    <property type="entry name" value="PHOSPHATIDYLGLYCEROL PHOSPHOLIPASE C"/>
    <property type="match status" value="1"/>
</dbReference>